<sequence length="162" mass="17275">MALSNKLMAAGLAALALLATAGAAMAAPAYATSNVNVRSGPGTGYAAIDTLRRGEQVDVQYCRGSWCFVDKRGPSGWVSSSYLQRGGNPGWNDQPNWNSPPIWNAPPRPPVWNPGPPPRPPHWNPNPRPPHWNPGPPPRPYPTQPGGSVCFNGPNGYICMGN</sequence>
<dbReference type="AlphaFoldDB" id="A0A0F5Q947"/>
<keyword evidence="5" id="KW-1185">Reference proteome</keyword>
<accession>A0A0F5Q947</accession>
<dbReference type="Pfam" id="PF08239">
    <property type="entry name" value="SH3_3"/>
    <property type="match status" value="1"/>
</dbReference>
<name>A0A0F5Q947_9HYPH</name>
<evidence type="ECO:0000313" key="5">
    <source>
        <dbReference type="Proteomes" id="UP000033411"/>
    </source>
</evidence>
<dbReference type="Proteomes" id="UP000033411">
    <property type="component" value="Unassembled WGS sequence"/>
</dbReference>
<protein>
    <recommendedName>
        <fullName evidence="3">SH3b domain-containing protein</fullName>
    </recommendedName>
</protein>
<dbReference type="InterPro" id="IPR003646">
    <property type="entry name" value="SH3-like_bac-type"/>
</dbReference>
<dbReference type="STRING" id="1293439.WH87_11720"/>
<gene>
    <name evidence="4" type="ORF">WH87_11720</name>
</gene>
<feature type="signal peptide" evidence="2">
    <location>
        <begin position="1"/>
        <end position="26"/>
    </location>
</feature>
<reference evidence="4 5" key="1">
    <citation type="submission" date="2015-03" db="EMBL/GenBank/DDBJ databases">
        <authorList>
            <person name="Lepp D."/>
            <person name="Hassan Y.I."/>
            <person name="Li X.-Z."/>
            <person name="Zhou T."/>
        </authorList>
    </citation>
    <scope>NUCLEOTIDE SEQUENCE [LARGE SCALE GENOMIC DNA]</scope>
    <source>
        <strain evidence="4 5">E84</strain>
    </source>
</reference>
<dbReference type="PATRIC" id="fig|1293439.3.peg.1943"/>
<evidence type="ECO:0000259" key="3">
    <source>
        <dbReference type="Pfam" id="PF08239"/>
    </source>
</evidence>
<proteinExistence type="predicted"/>
<feature type="compositionally biased region" description="Pro residues" evidence="1">
    <location>
        <begin position="116"/>
        <end position="143"/>
    </location>
</feature>
<evidence type="ECO:0000313" key="4">
    <source>
        <dbReference type="EMBL" id="KKC37231.1"/>
    </source>
</evidence>
<dbReference type="EMBL" id="LANJ01000019">
    <property type="protein sequence ID" value="KKC37231.1"/>
    <property type="molecule type" value="Genomic_DNA"/>
</dbReference>
<feature type="chain" id="PRO_5002494182" description="SH3b domain-containing protein" evidence="2">
    <location>
        <begin position="27"/>
        <end position="162"/>
    </location>
</feature>
<dbReference type="RefSeq" id="WP_046137570.1">
    <property type="nucleotide sequence ID" value="NZ_LANJ01000019.1"/>
</dbReference>
<dbReference type="Gene3D" id="2.30.30.40">
    <property type="entry name" value="SH3 Domains"/>
    <property type="match status" value="1"/>
</dbReference>
<keyword evidence="2" id="KW-0732">Signal</keyword>
<feature type="region of interest" description="Disordered" evidence="1">
    <location>
        <begin position="116"/>
        <end position="147"/>
    </location>
</feature>
<feature type="domain" description="SH3b" evidence="3">
    <location>
        <begin position="33"/>
        <end position="84"/>
    </location>
</feature>
<evidence type="ECO:0000256" key="1">
    <source>
        <dbReference type="SAM" id="MobiDB-lite"/>
    </source>
</evidence>
<evidence type="ECO:0000256" key="2">
    <source>
        <dbReference type="SAM" id="SignalP"/>
    </source>
</evidence>
<comment type="caution">
    <text evidence="4">The sequence shown here is derived from an EMBL/GenBank/DDBJ whole genome shotgun (WGS) entry which is preliminary data.</text>
</comment>
<organism evidence="4 5">
    <name type="scientific">Devosia epidermidihirudinis</name>
    <dbReference type="NCBI Taxonomy" id="1293439"/>
    <lineage>
        <taxon>Bacteria</taxon>
        <taxon>Pseudomonadati</taxon>
        <taxon>Pseudomonadota</taxon>
        <taxon>Alphaproteobacteria</taxon>
        <taxon>Hyphomicrobiales</taxon>
        <taxon>Devosiaceae</taxon>
        <taxon>Devosia</taxon>
    </lineage>
</organism>